<dbReference type="SUPFAM" id="SSF48264">
    <property type="entry name" value="Cytochrome P450"/>
    <property type="match status" value="1"/>
</dbReference>
<feature type="non-terminal residue" evidence="3">
    <location>
        <position position="1"/>
    </location>
</feature>
<keyword evidence="2" id="KW-0560">Oxidoreductase</keyword>
<dbReference type="GO" id="GO:0016705">
    <property type="term" value="F:oxidoreductase activity, acting on paired donors, with incorporation or reduction of molecular oxygen"/>
    <property type="evidence" value="ECO:0007669"/>
    <property type="project" value="InterPro"/>
</dbReference>
<comment type="similarity">
    <text evidence="1">Belongs to the cytochrome P450 family.</text>
</comment>
<reference evidence="3" key="1">
    <citation type="submission" date="2020-08" db="EMBL/GenBank/DDBJ databases">
        <title>Multicomponent nature underlies the extraordinary mechanical properties of spider dragline silk.</title>
        <authorList>
            <person name="Kono N."/>
            <person name="Nakamura H."/>
            <person name="Mori M."/>
            <person name="Yoshida Y."/>
            <person name="Ohtoshi R."/>
            <person name="Malay A.D."/>
            <person name="Moran D.A.P."/>
            <person name="Tomita M."/>
            <person name="Numata K."/>
            <person name="Arakawa K."/>
        </authorList>
    </citation>
    <scope>NUCLEOTIDE SEQUENCE</scope>
</reference>
<dbReference type="InterPro" id="IPR001128">
    <property type="entry name" value="Cyt_P450"/>
</dbReference>
<proteinExistence type="inferred from homology"/>
<keyword evidence="4" id="KW-1185">Reference proteome</keyword>
<dbReference type="GO" id="GO:0020037">
    <property type="term" value="F:heme binding"/>
    <property type="evidence" value="ECO:0007669"/>
    <property type="project" value="InterPro"/>
</dbReference>
<protein>
    <recommendedName>
        <fullName evidence="5">Cytochrome P450</fullName>
    </recommendedName>
</protein>
<accession>A0A8X6NNX8</accession>
<evidence type="ECO:0000313" key="3">
    <source>
        <dbReference type="EMBL" id="GFT23727.1"/>
    </source>
</evidence>
<dbReference type="Gene3D" id="1.10.630.10">
    <property type="entry name" value="Cytochrome P450"/>
    <property type="match status" value="1"/>
</dbReference>
<evidence type="ECO:0008006" key="5">
    <source>
        <dbReference type="Google" id="ProtNLM"/>
    </source>
</evidence>
<comment type="caution">
    <text evidence="3">The sequence shown here is derived from an EMBL/GenBank/DDBJ whole genome shotgun (WGS) entry which is preliminary data.</text>
</comment>
<dbReference type="EMBL" id="BMAW01106319">
    <property type="protein sequence ID" value="GFT23727.1"/>
    <property type="molecule type" value="Genomic_DNA"/>
</dbReference>
<dbReference type="OrthoDB" id="1055148at2759"/>
<evidence type="ECO:0000256" key="2">
    <source>
        <dbReference type="ARBA" id="ARBA00023033"/>
    </source>
</evidence>
<dbReference type="Pfam" id="PF00067">
    <property type="entry name" value="p450"/>
    <property type="match status" value="1"/>
</dbReference>
<gene>
    <name evidence="3" type="ORF">NPIL_424001</name>
</gene>
<keyword evidence="2" id="KW-0503">Monooxygenase</keyword>
<dbReference type="AlphaFoldDB" id="A0A8X6NNX8"/>
<organism evidence="3 4">
    <name type="scientific">Nephila pilipes</name>
    <name type="common">Giant wood spider</name>
    <name type="synonym">Nephila maculata</name>
    <dbReference type="NCBI Taxonomy" id="299642"/>
    <lineage>
        <taxon>Eukaryota</taxon>
        <taxon>Metazoa</taxon>
        <taxon>Ecdysozoa</taxon>
        <taxon>Arthropoda</taxon>
        <taxon>Chelicerata</taxon>
        <taxon>Arachnida</taxon>
        <taxon>Araneae</taxon>
        <taxon>Araneomorphae</taxon>
        <taxon>Entelegynae</taxon>
        <taxon>Araneoidea</taxon>
        <taxon>Nephilidae</taxon>
        <taxon>Nephila</taxon>
    </lineage>
</organism>
<dbReference type="InterPro" id="IPR036396">
    <property type="entry name" value="Cyt_P450_sf"/>
</dbReference>
<evidence type="ECO:0000313" key="4">
    <source>
        <dbReference type="Proteomes" id="UP000887013"/>
    </source>
</evidence>
<dbReference type="GO" id="GO:0004497">
    <property type="term" value="F:monooxygenase activity"/>
    <property type="evidence" value="ECO:0007669"/>
    <property type="project" value="UniProtKB-KW"/>
</dbReference>
<dbReference type="GO" id="GO:0005506">
    <property type="term" value="F:iron ion binding"/>
    <property type="evidence" value="ECO:0007669"/>
    <property type="project" value="InterPro"/>
</dbReference>
<name>A0A8X6NNX8_NEPPI</name>
<dbReference type="Proteomes" id="UP000887013">
    <property type="component" value="Unassembled WGS sequence"/>
</dbReference>
<sequence>KRNCPGYTAAMIELFLYLTTIMQKFTILVPDTEPLPDSDGTADLFLIPKPYKLKFVPRL</sequence>
<evidence type="ECO:0000256" key="1">
    <source>
        <dbReference type="ARBA" id="ARBA00010617"/>
    </source>
</evidence>